<dbReference type="OrthoDB" id="4243321at2"/>
<protein>
    <submittedName>
        <fullName evidence="1">Uncharacterized protein</fullName>
    </submittedName>
</protein>
<comment type="caution">
    <text evidence="1">The sequence shown here is derived from an EMBL/GenBank/DDBJ whole genome shotgun (WGS) entry which is preliminary data.</text>
</comment>
<evidence type="ECO:0000313" key="2">
    <source>
        <dbReference type="Proteomes" id="UP000269154"/>
    </source>
</evidence>
<reference evidence="1 2" key="1">
    <citation type="journal article" date="2018" name="ACS Chem. Biol.">
        <title>Ketoreductase domain dysfunction expands chemodiversity: malyngamide biosynthesis in the cyanobacterium Okeania hirsuta.</title>
        <authorList>
            <person name="Moss N.A."/>
            <person name="Leao T."/>
            <person name="Rankin M."/>
            <person name="McCullough T.M."/>
            <person name="Qu P."/>
            <person name="Korobeynikov A."/>
            <person name="Smith J.L."/>
            <person name="Gerwick L."/>
            <person name="Gerwick W.H."/>
        </authorList>
    </citation>
    <scope>NUCLEOTIDE SEQUENCE [LARGE SCALE GENOMIC DNA]</scope>
    <source>
        <strain evidence="1 2">PAB10Feb10-1</strain>
    </source>
</reference>
<keyword evidence="2" id="KW-1185">Reference proteome</keyword>
<name>A0A3N6NNB4_9CYAN</name>
<dbReference type="AlphaFoldDB" id="A0A3N6NNB4"/>
<organism evidence="1 2">
    <name type="scientific">Okeania hirsuta</name>
    <dbReference type="NCBI Taxonomy" id="1458930"/>
    <lineage>
        <taxon>Bacteria</taxon>
        <taxon>Bacillati</taxon>
        <taxon>Cyanobacteriota</taxon>
        <taxon>Cyanophyceae</taxon>
        <taxon>Oscillatoriophycideae</taxon>
        <taxon>Oscillatoriales</taxon>
        <taxon>Microcoleaceae</taxon>
        <taxon>Okeania</taxon>
    </lineage>
</organism>
<dbReference type="Proteomes" id="UP000269154">
    <property type="component" value="Unassembled WGS sequence"/>
</dbReference>
<dbReference type="EMBL" id="RCBY01000097">
    <property type="protein sequence ID" value="RQH39004.1"/>
    <property type="molecule type" value="Genomic_DNA"/>
</dbReference>
<accession>A0A3N6NNB4</accession>
<gene>
    <name evidence="1" type="ORF">D5R40_17300</name>
</gene>
<evidence type="ECO:0000313" key="1">
    <source>
        <dbReference type="EMBL" id="RQH39004.1"/>
    </source>
</evidence>
<proteinExistence type="predicted"/>
<sequence>MEGSYKTYPLLYQERRKSVNEFEELIIMQTRSRNPKNFANQQKAIIGATHKNQLVHTTKKTIVKQAFQALWKKKGHNVPRQKPFAFLQDSRGIWYYEGRPAFTQRTRDDIPVKVGDHRRHIIPSHLLLDAFTAYINDNPKTIETDVDTFINNKGIKYRGNTLGDKLRAVSTYLQNNQKNLFPESGGQNIAIGFLPKDLRDVLTHCDNYFKSNKHLATVNDDTISEMKTKVGALKQKRYPTQDANDAKKEIIDVLLPLINDMSGDDYEDIKSLFKDSIIPSMELDLNKSEDMKNQNEKVIEIMGDLYKVENHGGLDFFQIMEDFLNLPQN</sequence>
<dbReference type="RefSeq" id="WP_124145536.1">
    <property type="nucleotide sequence ID" value="NZ_CAWOKI010000096.1"/>
</dbReference>